<feature type="compositionally biased region" description="Polar residues" evidence="4">
    <location>
        <begin position="9"/>
        <end position="18"/>
    </location>
</feature>
<feature type="compositionally biased region" description="Low complexity" evidence="4">
    <location>
        <begin position="39"/>
        <end position="59"/>
    </location>
</feature>
<keyword evidence="3" id="KW-0472">Membrane</keyword>
<accession>A0A120K182</accession>
<organism evidence="6 7">
    <name type="scientific">Eremothecium sinecaudum</name>
    <dbReference type="NCBI Taxonomy" id="45286"/>
    <lineage>
        <taxon>Eukaryota</taxon>
        <taxon>Fungi</taxon>
        <taxon>Dikarya</taxon>
        <taxon>Ascomycota</taxon>
        <taxon>Saccharomycotina</taxon>
        <taxon>Saccharomycetes</taxon>
        <taxon>Saccharomycetales</taxon>
        <taxon>Saccharomycetaceae</taxon>
        <taxon>Eremothecium</taxon>
    </lineage>
</organism>
<dbReference type="GO" id="GO:0016020">
    <property type="term" value="C:membrane"/>
    <property type="evidence" value="ECO:0007669"/>
    <property type="project" value="UniProtKB-SubCell"/>
</dbReference>
<evidence type="ECO:0000313" key="7">
    <source>
        <dbReference type="Proteomes" id="UP000243052"/>
    </source>
</evidence>
<evidence type="ECO:0000256" key="3">
    <source>
        <dbReference type="ARBA" id="ARBA00023136"/>
    </source>
</evidence>
<sequence>MSAAEYYGSSDNKQTYQPNDAPPPNAGYVQPPYQGDSKGYGYQDPPYYQQSHQGYYQGGAPPPPGGGYYGGNPYQQNPVYVQQQPQSNSYNSCLGACLAGMCLCCTLDMLF</sequence>
<dbReference type="AlphaFoldDB" id="A0A120K182"/>
<dbReference type="PANTHER" id="PTHR47564">
    <property type="entry name" value="CYSTEINE-RICH AND TRANSMEMBRANE DOMAIN-CONTAINING PROTEIN 1"/>
    <property type="match status" value="1"/>
</dbReference>
<feature type="region of interest" description="Disordered" evidence="4">
    <location>
        <begin position="1"/>
        <end position="77"/>
    </location>
</feature>
<gene>
    <name evidence="6" type="ORF">AW171_hschr2891</name>
</gene>
<evidence type="ECO:0000313" key="6">
    <source>
        <dbReference type="EMBL" id="AMD19081.1"/>
    </source>
</evidence>
<evidence type="ECO:0000259" key="5">
    <source>
        <dbReference type="Pfam" id="PF12734"/>
    </source>
</evidence>
<comment type="subcellular location">
    <subcellularLocation>
        <location evidence="1">Membrane</location>
    </subcellularLocation>
</comment>
<name>A0A120K182_9SACH</name>
<dbReference type="Proteomes" id="UP000243052">
    <property type="component" value="Chromosome ii"/>
</dbReference>
<dbReference type="GeneID" id="28722540"/>
<proteinExistence type="inferred from homology"/>
<evidence type="ECO:0000256" key="2">
    <source>
        <dbReference type="ARBA" id="ARBA00009444"/>
    </source>
</evidence>
<protein>
    <submittedName>
        <fullName evidence="6">HBR180Wp</fullName>
    </submittedName>
</protein>
<dbReference type="RefSeq" id="XP_017986077.1">
    <property type="nucleotide sequence ID" value="XM_018130588.1"/>
</dbReference>
<dbReference type="Pfam" id="PF12734">
    <property type="entry name" value="CYSTM"/>
    <property type="match status" value="1"/>
</dbReference>
<reference evidence="6 7" key="1">
    <citation type="submission" date="2016-01" db="EMBL/GenBank/DDBJ databases">
        <title>Genome sequence of the yeast Holleya sinecauda.</title>
        <authorList>
            <person name="Dietrich F.S."/>
        </authorList>
    </citation>
    <scope>NUCLEOTIDE SEQUENCE [LARGE SCALE GENOMIC DNA]</scope>
    <source>
        <strain evidence="6 7">ATCC 58844</strain>
    </source>
</reference>
<dbReference type="EMBL" id="CP014242">
    <property type="protein sequence ID" value="AMD19081.1"/>
    <property type="molecule type" value="Genomic_DNA"/>
</dbReference>
<feature type="domain" description="Cysteine-rich transmembrane" evidence="5">
    <location>
        <begin position="78"/>
        <end position="111"/>
    </location>
</feature>
<evidence type="ECO:0000256" key="4">
    <source>
        <dbReference type="SAM" id="MobiDB-lite"/>
    </source>
</evidence>
<dbReference type="InterPro" id="IPR028144">
    <property type="entry name" value="CYSTM_dom"/>
</dbReference>
<keyword evidence="7" id="KW-1185">Reference proteome</keyword>
<comment type="similarity">
    <text evidence="2">Belongs to the CYSTM1 family.</text>
</comment>
<evidence type="ECO:0000256" key="1">
    <source>
        <dbReference type="ARBA" id="ARBA00004370"/>
    </source>
</evidence>
<dbReference type="PANTHER" id="PTHR47564:SF1">
    <property type="entry name" value="CYSTEINE-RICH AND TRANSMEMBRANE DOMAIN-CONTAINING PROTEIN 1"/>
    <property type="match status" value="1"/>
</dbReference>
<dbReference type="InterPro" id="IPR043240">
    <property type="entry name" value="CYSTM1-like"/>
</dbReference>
<dbReference type="STRING" id="45286.A0A120K182"/>